<gene>
    <name evidence="1" type="ORF">M9H77_26908</name>
</gene>
<protein>
    <submittedName>
        <fullName evidence="1">Uncharacterized protein</fullName>
    </submittedName>
</protein>
<name>A0ACC0ACW0_CATRO</name>
<comment type="caution">
    <text evidence="1">The sequence shown here is derived from an EMBL/GenBank/DDBJ whole genome shotgun (WGS) entry which is preliminary data.</text>
</comment>
<accession>A0ACC0ACW0</accession>
<dbReference type="EMBL" id="CM044706">
    <property type="protein sequence ID" value="KAI5658115.1"/>
    <property type="molecule type" value="Genomic_DNA"/>
</dbReference>
<evidence type="ECO:0000313" key="2">
    <source>
        <dbReference type="Proteomes" id="UP001060085"/>
    </source>
</evidence>
<sequence>MESSFAKAPHRKVILPISNQINNIKSEQVGHLTIKHKGRRKYKPKTIPGSMWSKTTPGTRLQDLKRHDEATIDIDADKWQDDITMAIDEFFEDSSPRDGVRRMEPNLTDSSCNRNLGEQLYNFYEAIKTQFGFHRAKNREDSGLPGHSFPEVLPIKLGKNSSSHYWVYVWLVPHKFFRAVLELQNFQLEVLQQGGDLEKV</sequence>
<evidence type="ECO:0000313" key="1">
    <source>
        <dbReference type="EMBL" id="KAI5658115.1"/>
    </source>
</evidence>
<keyword evidence="2" id="KW-1185">Reference proteome</keyword>
<organism evidence="1 2">
    <name type="scientific">Catharanthus roseus</name>
    <name type="common">Madagascar periwinkle</name>
    <name type="synonym">Vinca rosea</name>
    <dbReference type="NCBI Taxonomy" id="4058"/>
    <lineage>
        <taxon>Eukaryota</taxon>
        <taxon>Viridiplantae</taxon>
        <taxon>Streptophyta</taxon>
        <taxon>Embryophyta</taxon>
        <taxon>Tracheophyta</taxon>
        <taxon>Spermatophyta</taxon>
        <taxon>Magnoliopsida</taxon>
        <taxon>eudicotyledons</taxon>
        <taxon>Gunneridae</taxon>
        <taxon>Pentapetalae</taxon>
        <taxon>asterids</taxon>
        <taxon>lamiids</taxon>
        <taxon>Gentianales</taxon>
        <taxon>Apocynaceae</taxon>
        <taxon>Rauvolfioideae</taxon>
        <taxon>Vinceae</taxon>
        <taxon>Catharanthinae</taxon>
        <taxon>Catharanthus</taxon>
    </lineage>
</organism>
<reference evidence="2" key="1">
    <citation type="journal article" date="2023" name="Nat. Plants">
        <title>Single-cell RNA sequencing provides a high-resolution roadmap for understanding the multicellular compartmentation of specialized metabolism.</title>
        <authorList>
            <person name="Sun S."/>
            <person name="Shen X."/>
            <person name="Li Y."/>
            <person name="Li Y."/>
            <person name="Wang S."/>
            <person name="Li R."/>
            <person name="Zhang H."/>
            <person name="Shen G."/>
            <person name="Guo B."/>
            <person name="Wei J."/>
            <person name="Xu J."/>
            <person name="St-Pierre B."/>
            <person name="Chen S."/>
            <person name="Sun C."/>
        </authorList>
    </citation>
    <scope>NUCLEOTIDE SEQUENCE [LARGE SCALE GENOMIC DNA]</scope>
</reference>
<proteinExistence type="predicted"/>
<dbReference type="Proteomes" id="UP001060085">
    <property type="component" value="Linkage Group LG06"/>
</dbReference>